<protein>
    <submittedName>
        <fullName evidence="1">Uncharacterized protein</fullName>
    </submittedName>
</protein>
<reference evidence="1 2" key="1">
    <citation type="journal article" date="2021" name="Nat. Plants">
        <title>The Taxus genome provides insights into paclitaxel biosynthesis.</title>
        <authorList>
            <person name="Xiong X."/>
            <person name="Gou J."/>
            <person name="Liao Q."/>
            <person name="Li Y."/>
            <person name="Zhou Q."/>
            <person name="Bi G."/>
            <person name="Li C."/>
            <person name="Du R."/>
            <person name="Wang X."/>
            <person name="Sun T."/>
            <person name="Guo L."/>
            <person name="Liang H."/>
            <person name="Lu P."/>
            <person name="Wu Y."/>
            <person name="Zhang Z."/>
            <person name="Ro D.K."/>
            <person name="Shang Y."/>
            <person name="Huang S."/>
            <person name="Yan J."/>
        </authorList>
    </citation>
    <scope>NUCLEOTIDE SEQUENCE [LARGE SCALE GENOMIC DNA]</scope>
    <source>
        <strain evidence="1">Ta-2019</strain>
    </source>
</reference>
<comment type="caution">
    <text evidence="1">The sequence shown here is derived from an EMBL/GenBank/DDBJ whole genome shotgun (WGS) entry which is preliminary data.</text>
</comment>
<sequence length="76" mass="8983">MNNITCSCPEVILEAKLEEIQAIDNLEELVNLLLIRSNREREKMIEELVMENQGKIDKRVKDYEEIGMEIKELTYK</sequence>
<dbReference type="AlphaFoldDB" id="A0AA38GKJ5"/>
<evidence type="ECO:0000313" key="2">
    <source>
        <dbReference type="Proteomes" id="UP000824469"/>
    </source>
</evidence>
<evidence type="ECO:0000313" key="1">
    <source>
        <dbReference type="EMBL" id="KAH9325272.1"/>
    </source>
</evidence>
<dbReference type="EMBL" id="JAHRHJ020000002">
    <property type="protein sequence ID" value="KAH9325272.1"/>
    <property type="molecule type" value="Genomic_DNA"/>
</dbReference>
<feature type="non-terminal residue" evidence="1">
    <location>
        <position position="76"/>
    </location>
</feature>
<gene>
    <name evidence="1" type="ORF">KI387_005450</name>
</gene>
<organism evidence="1 2">
    <name type="scientific">Taxus chinensis</name>
    <name type="common">Chinese yew</name>
    <name type="synonym">Taxus wallichiana var. chinensis</name>
    <dbReference type="NCBI Taxonomy" id="29808"/>
    <lineage>
        <taxon>Eukaryota</taxon>
        <taxon>Viridiplantae</taxon>
        <taxon>Streptophyta</taxon>
        <taxon>Embryophyta</taxon>
        <taxon>Tracheophyta</taxon>
        <taxon>Spermatophyta</taxon>
        <taxon>Pinopsida</taxon>
        <taxon>Pinidae</taxon>
        <taxon>Conifers II</taxon>
        <taxon>Cupressales</taxon>
        <taxon>Taxaceae</taxon>
        <taxon>Taxus</taxon>
    </lineage>
</organism>
<dbReference type="Proteomes" id="UP000824469">
    <property type="component" value="Unassembled WGS sequence"/>
</dbReference>
<proteinExistence type="predicted"/>
<accession>A0AA38GKJ5</accession>
<keyword evidence="2" id="KW-1185">Reference proteome</keyword>
<name>A0AA38GKJ5_TAXCH</name>